<dbReference type="InterPro" id="IPR018060">
    <property type="entry name" value="HTH_AraC"/>
</dbReference>
<protein>
    <submittedName>
        <fullName evidence="11">Response regulator</fullName>
    </submittedName>
</protein>
<dbReference type="InterPro" id="IPR011006">
    <property type="entry name" value="CheY-like_superfamily"/>
</dbReference>
<keyword evidence="12" id="KW-1185">Reference proteome</keyword>
<dbReference type="Proteomes" id="UP001652445">
    <property type="component" value="Unassembled WGS sequence"/>
</dbReference>
<dbReference type="PRINTS" id="PR00032">
    <property type="entry name" value="HTHARAC"/>
</dbReference>
<dbReference type="CDD" id="cd17536">
    <property type="entry name" value="REC_YesN-like"/>
    <property type="match status" value="1"/>
</dbReference>
<evidence type="ECO:0000313" key="11">
    <source>
        <dbReference type="EMBL" id="MCU6794563.1"/>
    </source>
</evidence>
<evidence type="ECO:0000256" key="8">
    <source>
        <dbReference type="PROSITE-ProRule" id="PRU00169"/>
    </source>
</evidence>
<dbReference type="Pfam" id="PF12833">
    <property type="entry name" value="HTH_18"/>
    <property type="match status" value="1"/>
</dbReference>
<evidence type="ECO:0000256" key="5">
    <source>
        <dbReference type="ARBA" id="ARBA00023015"/>
    </source>
</evidence>
<dbReference type="SMART" id="SM00448">
    <property type="entry name" value="REC"/>
    <property type="match status" value="1"/>
</dbReference>
<keyword evidence="2" id="KW-0963">Cytoplasm</keyword>
<sequence length="536" mass="60807">MYRVLIVDDEASVRSGLRDCVDWAALGLELAGEAEDGEIALSLVASSSIHIVLTDVRMPHMDGIALAQKLRNMHPAVKVVMISGFGDVDYLKSAIKLEAVDYILKPIRLQELHEVLARVVRLLQEEDQTRQSWLAQQIKLNQSIPLLRERYLTTLVVDGTHSTETLQEKFQLLNIDLPVKAARLGVFVIRIDDYSTALSEMSEREKQLLSFALLNISEDIVKQDYCGHTFETKPGEYAGIVHFHTDDDEEQLFTTLQECRNQINRLLKRNVTIGVGCTVRDWSSLPESYRIAADAAEHRWFLGKNQIITMDSLASVPEPHHHTLQLDVRSCISVLKAPNWETVTRFLNEAFGKGKGAAPVQYGRIISMYMIIACSELLLELEASVTAIQESEQRLMNKLAGFETVSELMSALLEHVRLTYDAVADKREHKTRNVVTLIKGYIEEHYAKDLTIAEIAATVYLTTTYICLLFKQETGMTINDYVIEVRLREAKRMLADPQHKTYDICYAVGYKDPSYFSKLFKKHTGLTPSEFREIPL</sequence>
<feature type="domain" description="HTH araC/xylS-type" evidence="9">
    <location>
        <begin position="436"/>
        <end position="534"/>
    </location>
</feature>
<evidence type="ECO:0000256" key="7">
    <source>
        <dbReference type="ARBA" id="ARBA00023163"/>
    </source>
</evidence>
<dbReference type="Gene3D" id="1.10.10.60">
    <property type="entry name" value="Homeodomain-like"/>
    <property type="match status" value="2"/>
</dbReference>
<dbReference type="Pfam" id="PF00072">
    <property type="entry name" value="Response_reg"/>
    <property type="match status" value="1"/>
</dbReference>
<dbReference type="InterPro" id="IPR009057">
    <property type="entry name" value="Homeodomain-like_sf"/>
</dbReference>
<comment type="caution">
    <text evidence="11">The sequence shown here is derived from an EMBL/GenBank/DDBJ whole genome shotgun (WGS) entry which is preliminary data.</text>
</comment>
<keyword evidence="6" id="KW-0238">DNA-binding</keyword>
<feature type="domain" description="Response regulatory" evidence="10">
    <location>
        <begin position="3"/>
        <end position="120"/>
    </location>
</feature>
<dbReference type="RefSeq" id="WP_262685697.1">
    <property type="nucleotide sequence ID" value="NZ_JAOQIO010000084.1"/>
</dbReference>
<evidence type="ECO:0000256" key="2">
    <source>
        <dbReference type="ARBA" id="ARBA00022490"/>
    </source>
</evidence>
<dbReference type="Pfam" id="PF17853">
    <property type="entry name" value="GGDEF_2"/>
    <property type="match status" value="1"/>
</dbReference>
<keyword evidence="5" id="KW-0805">Transcription regulation</keyword>
<dbReference type="InterPro" id="IPR020449">
    <property type="entry name" value="Tscrpt_reg_AraC-type_HTH"/>
</dbReference>
<name>A0ABT2UIX1_9BACL</name>
<dbReference type="EMBL" id="JAOQIO010000084">
    <property type="protein sequence ID" value="MCU6794563.1"/>
    <property type="molecule type" value="Genomic_DNA"/>
</dbReference>
<keyword evidence="4" id="KW-0902">Two-component regulatory system</keyword>
<evidence type="ECO:0000259" key="10">
    <source>
        <dbReference type="PROSITE" id="PS50110"/>
    </source>
</evidence>
<comment type="subcellular location">
    <subcellularLocation>
        <location evidence="1">Cytoplasm</location>
    </subcellularLocation>
</comment>
<proteinExistence type="predicted"/>
<dbReference type="SMART" id="SM00342">
    <property type="entry name" value="HTH_ARAC"/>
    <property type="match status" value="1"/>
</dbReference>
<dbReference type="PANTHER" id="PTHR42713:SF3">
    <property type="entry name" value="TRANSCRIPTIONAL REGULATORY PROTEIN HPTR"/>
    <property type="match status" value="1"/>
</dbReference>
<evidence type="ECO:0000256" key="6">
    <source>
        <dbReference type="ARBA" id="ARBA00023125"/>
    </source>
</evidence>
<dbReference type="SUPFAM" id="SSF46689">
    <property type="entry name" value="Homeodomain-like"/>
    <property type="match status" value="2"/>
</dbReference>
<evidence type="ECO:0000256" key="1">
    <source>
        <dbReference type="ARBA" id="ARBA00004496"/>
    </source>
</evidence>
<evidence type="ECO:0000256" key="4">
    <source>
        <dbReference type="ARBA" id="ARBA00023012"/>
    </source>
</evidence>
<organism evidence="11 12">
    <name type="scientific">Paenibacillus baimaensis</name>
    <dbReference type="NCBI Taxonomy" id="2982185"/>
    <lineage>
        <taxon>Bacteria</taxon>
        <taxon>Bacillati</taxon>
        <taxon>Bacillota</taxon>
        <taxon>Bacilli</taxon>
        <taxon>Bacillales</taxon>
        <taxon>Paenibacillaceae</taxon>
        <taxon>Paenibacillus</taxon>
    </lineage>
</organism>
<dbReference type="InterPro" id="IPR001789">
    <property type="entry name" value="Sig_transdc_resp-reg_receiver"/>
</dbReference>
<dbReference type="Gene3D" id="3.40.50.2300">
    <property type="match status" value="1"/>
</dbReference>
<gene>
    <name evidence="11" type="ORF">OB236_20850</name>
</gene>
<dbReference type="PROSITE" id="PS01124">
    <property type="entry name" value="HTH_ARAC_FAMILY_2"/>
    <property type="match status" value="1"/>
</dbReference>
<evidence type="ECO:0000313" key="12">
    <source>
        <dbReference type="Proteomes" id="UP001652445"/>
    </source>
</evidence>
<evidence type="ECO:0000259" key="9">
    <source>
        <dbReference type="PROSITE" id="PS01124"/>
    </source>
</evidence>
<reference evidence="11 12" key="1">
    <citation type="submission" date="2022-09" db="EMBL/GenBank/DDBJ databases">
        <authorList>
            <person name="Han X.L."/>
            <person name="Wang Q."/>
            <person name="Lu T."/>
        </authorList>
    </citation>
    <scope>NUCLEOTIDE SEQUENCE [LARGE SCALE GENOMIC DNA]</scope>
    <source>
        <strain evidence="11 12">WQ 127069</strain>
    </source>
</reference>
<dbReference type="SUPFAM" id="SSF52172">
    <property type="entry name" value="CheY-like"/>
    <property type="match status" value="1"/>
</dbReference>
<dbReference type="InterPro" id="IPR051552">
    <property type="entry name" value="HptR"/>
</dbReference>
<dbReference type="InterPro" id="IPR041522">
    <property type="entry name" value="CdaR_GGDEF"/>
</dbReference>
<accession>A0ABT2UIX1</accession>
<dbReference type="PROSITE" id="PS50110">
    <property type="entry name" value="RESPONSE_REGULATORY"/>
    <property type="match status" value="1"/>
</dbReference>
<keyword evidence="7" id="KW-0804">Transcription</keyword>
<feature type="modified residue" description="4-aspartylphosphate" evidence="8">
    <location>
        <position position="55"/>
    </location>
</feature>
<keyword evidence="3 8" id="KW-0597">Phosphoprotein</keyword>
<evidence type="ECO:0000256" key="3">
    <source>
        <dbReference type="ARBA" id="ARBA00022553"/>
    </source>
</evidence>
<dbReference type="PANTHER" id="PTHR42713">
    <property type="entry name" value="HISTIDINE KINASE-RELATED"/>
    <property type="match status" value="1"/>
</dbReference>